<dbReference type="Pfam" id="PF05078">
    <property type="entry name" value="DUF679"/>
    <property type="match status" value="1"/>
</dbReference>
<evidence type="ECO:0000256" key="4">
    <source>
        <dbReference type="ARBA" id="ARBA00022989"/>
    </source>
</evidence>
<feature type="compositionally biased region" description="Low complexity" evidence="6">
    <location>
        <begin position="16"/>
        <end position="27"/>
    </location>
</feature>
<feature type="transmembrane region" description="Helical" evidence="7">
    <location>
        <begin position="94"/>
        <end position="112"/>
    </location>
</feature>
<dbReference type="PANTHER" id="PTHR31621:SF67">
    <property type="entry name" value="OS01G0389200 PROTEIN"/>
    <property type="match status" value="1"/>
</dbReference>
<dbReference type="PANTHER" id="PTHR31621">
    <property type="entry name" value="PROTEIN DMP3"/>
    <property type="match status" value="1"/>
</dbReference>
<feature type="region of interest" description="Disordered" evidence="6">
    <location>
        <begin position="1"/>
        <end position="29"/>
    </location>
</feature>
<dbReference type="GO" id="GO:0016020">
    <property type="term" value="C:membrane"/>
    <property type="evidence" value="ECO:0007669"/>
    <property type="project" value="UniProtKB-SubCell"/>
</dbReference>
<evidence type="ECO:0000256" key="6">
    <source>
        <dbReference type="SAM" id="MobiDB-lite"/>
    </source>
</evidence>
<comment type="caution">
    <text evidence="8">The sequence shown here is derived from an EMBL/GenBank/DDBJ whole genome shotgun (WGS) entry which is preliminary data.</text>
</comment>
<evidence type="ECO:0008006" key="10">
    <source>
        <dbReference type="Google" id="ProtNLM"/>
    </source>
</evidence>
<dbReference type="Proteomes" id="UP000251960">
    <property type="component" value="Chromosome 9"/>
</dbReference>
<reference evidence="8 9" key="1">
    <citation type="journal article" date="2018" name="Nat. Genet.">
        <title>Extensive intraspecific gene order and gene structural variations between Mo17 and other maize genomes.</title>
        <authorList>
            <person name="Sun S."/>
            <person name="Zhou Y."/>
            <person name="Chen J."/>
            <person name="Shi J."/>
            <person name="Zhao H."/>
            <person name="Zhao H."/>
            <person name="Song W."/>
            <person name="Zhang M."/>
            <person name="Cui Y."/>
            <person name="Dong X."/>
            <person name="Liu H."/>
            <person name="Ma X."/>
            <person name="Jiao Y."/>
            <person name="Wang B."/>
            <person name="Wei X."/>
            <person name="Stein J.C."/>
            <person name="Glaubitz J.C."/>
            <person name="Lu F."/>
            <person name="Yu G."/>
            <person name="Liang C."/>
            <person name="Fengler K."/>
            <person name="Li B."/>
            <person name="Rafalski A."/>
            <person name="Schnable P.S."/>
            <person name="Ware D.H."/>
            <person name="Buckler E.S."/>
            <person name="Lai J."/>
        </authorList>
    </citation>
    <scope>NUCLEOTIDE SEQUENCE [LARGE SCALE GENOMIC DNA]</scope>
    <source>
        <strain evidence="9">cv. Missouri 17</strain>
        <tissue evidence="8">Seedling</tissue>
    </source>
</reference>
<dbReference type="ExpressionAtlas" id="A0A3L6DCH7">
    <property type="expression patterns" value="baseline and differential"/>
</dbReference>
<dbReference type="OMA" id="EWNDLNQ"/>
<evidence type="ECO:0000256" key="3">
    <source>
        <dbReference type="ARBA" id="ARBA00022692"/>
    </source>
</evidence>
<protein>
    <recommendedName>
        <fullName evidence="10">DUF679 domain membrane protein 7</fullName>
    </recommendedName>
</protein>
<name>A0A3L6DCH7_MAIZE</name>
<sequence>MASSPQTVIQMSSPRANAATAPQTTPNKVVGADADNRVPAMAATAGSGGTMADKVMTSAANLAQLLPTGTVLAYQALSPSFTRHGVDCTASNQWLTAALVGVLAGLSLLLSFTDSVVGTDGRLYYGVATPRGFNVFNLSGQEEGLQWAPGQLRRLRLRPLDYVHAIFAAVVFLTVAFSDVGLQRCFFPHAGANTSELLKNLPLGTAFLSSFVFLIFPTTRKGIGYSDTTPHQKASDDDDATTPVLLPTKSHQHTV</sequence>
<dbReference type="AlphaFoldDB" id="A0A3L6DCH7"/>
<evidence type="ECO:0000313" key="8">
    <source>
        <dbReference type="EMBL" id="PWZ06302.1"/>
    </source>
</evidence>
<feature type="transmembrane region" description="Helical" evidence="7">
    <location>
        <begin position="160"/>
        <end position="177"/>
    </location>
</feature>
<comment type="subcellular location">
    <subcellularLocation>
        <location evidence="1">Membrane</location>
        <topology evidence="1">Multi-pass membrane protein</topology>
    </subcellularLocation>
</comment>
<accession>A0A3L6DCH7</accession>
<keyword evidence="3 7" id="KW-0812">Transmembrane</keyword>
<dbReference type="InterPro" id="IPR007770">
    <property type="entry name" value="DMP"/>
</dbReference>
<dbReference type="GO" id="GO:0005737">
    <property type="term" value="C:cytoplasm"/>
    <property type="evidence" value="ECO:0007669"/>
    <property type="project" value="UniProtKB-ARBA"/>
</dbReference>
<dbReference type="KEGG" id="zma:103637805"/>
<proteinExistence type="inferred from homology"/>
<comment type="similarity">
    <text evidence="2">Belongs to the plant DMP1 protein family.</text>
</comment>
<dbReference type="EMBL" id="NCVQ01000010">
    <property type="protein sequence ID" value="PWZ06302.1"/>
    <property type="molecule type" value="Genomic_DNA"/>
</dbReference>
<gene>
    <name evidence="8" type="ORF">Zm00014a_024867</name>
</gene>
<feature type="region of interest" description="Disordered" evidence="6">
    <location>
        <begin position="227"/>
        <end position="255"/>
    </location>
</feature>
<feature type="compositionally biased region" description="Polar residues" evidence="6">
    <location>
        <begin position="1"/>
        <end position="15"/>
    </location>
</feature>
<evidence type="ECO:0000256" key="7">
    <source>
        <dbReference type="SAM" id="Phobius"/>
    </source>
</evidence>
<evidence type="ECO:0000256" key="2">
    <source>
        <dbReference type="ARBA" id="ARBA00008707"/>
    </source>
</evidence>
<evidence type="ECO:0000256" key="1">
    <source>
        <dbReference type="ARBA" id="ARBA00004141"/>
    </source>
</evidence>
<keyword evidence="4 7" id="KW-1133">Transmembrane helix</keyword>
<feature type="transmembrane region" description="Helical" evidence="7">
    <location>
        <begin position="197"/>
        <end position="216"/>
    </location>
</feature>
<evidence type="ECO:0000256" key="5">
    <source>
        <dbReference type="ARBA" id="ARBA00023136"/>
    </source>
</evidence>
<organism evidence="8 9">
    <name type="scientific">Zea mays</name>
    <name type="common">Maize</name>
    <dbReference type="NCBI Taxonomy" id="4577"/>
    <lineage>
        <taxon>Eukaryota</taxon>
        <taxon>Viridiplantae</taxon>
        <taxon>Streptophyta</taxon>
        <taxon>Embryophyta</taxon>
        <taxon>Tracheophyta</taxon>
        <taxon>Spermatophyta</taxon>
        <taxon>Magnoliopsida</taxon>
        <taxon>Liliopsida</taxon>
        <taxon>Poales</taxon>
        <taxon>Poaceae</taxon>
        <taxon>PACMAD clade</taxon>
        <taxon>Panicoideae</taxon>
        <taxon>Andropogonodae</taxon>
        <taxon>Andropogoneae</taxon>
        <taxon>Tripsacinae</taxon>
        <taxon>Zea</taxon>
    </lineage>
</organism>
<evidence type="ECO:0000313" key="9">
    <source>
        <dbReference type="Proteomes" id="UP000251960"/>
    </source>
</evidence>
<keyword evidence="5 7" id="KW-0472">Membrane</keyword>
<dbReference type="OrthoDB" id="657601at2759"/>